<accession>A0AAV1W737</accession>
<proteinExistence type="predicted"/>
<gene>
    <name evidence="1" type="ORF">LLUT_LOCUS6245</name>
</gene>
<reference evidence="1 2" key="1">
    <citation type="submission" date="2024-03" db="EMBL/GenBank/DDBJ databases">
        <authorList>
            <person name="Martinez-Hernandez J."/>
        </authorList>
    </citation>
    <scope>NUCLEOTIDE SEQUENCE [LARGE SCALE GENOMIC DNA]</scope>
</reference>
<dbReference type="PANTHER" id="PTHR33647:SF10">
    <property type="entry name" value="DUF4228 DOMAIN-CONTAINING PROTEIN"/>
    <property type="match status" value="1"/>
</dbReference>
<dbReference type="PANTHER" id="PTHR33647">
    <property type="entry name" value="OS01G0793900 PROTEIN"/>
    <property type="match status" value="1"/>
</dbReference>
<evidence type="ECO:0000313" key="2">
    <source>
        <dbReference type="Proteomes" id="UP001497480"/>
    </source>
</evidence>
<name>A0AAV1W737_LUPLU</name>
<protein>
    <submittedName>
        <fullName evidence="1">Uncharacterized protein</fullName>
    </submittedName>
</protein>
<dbReference type="EMBL" id="CAXHTB010000004">
    <property type="protein sequence ID" value="CAL0305185.1"/>
    <property type="molecule type" value="Genomic_DNA"/>
</dbReference>
<dbReference type="Proteomes" id="UP001497480">
    <property type="component" value="Unassembled WGS sequence"/>
</dbReference>
<evidence type="ECO:0000313" key="1">
    <source>
        <dbReference type="EMBL" id="CAL0305185.1"/>
    </source>
</evidence>
<keyword evidence="2" id="KW-1185">Reference proteome</keyword>
<sequence length="137" mass="15841">MGNCCKRASSSMVWDCLKSENNNTIIKRSSSMVFDESQGLIKVKKESLLDALRASCDANGTMKIKISKKELGEFLREIEKQNQMMMMKKKQKQVRRSDSYAEQVLLQLTKAREHAKHQHYDSDHRPRVHVLQTITEA</sequence>
<organism evidence="1 2">
    <name type="scientific">Lupinus luteus</name>
    <name type="common">European yellow lupine</name>
    <dbReference type="NCBI Taxonomy" id="3873"/>
    <lineage>
        <taxon>Eukaryota</taxon>
        <taxon>Viridiplantae</taxon>
        <taxon>Streptophyta</taxon>
        <taxon>Embryophyta</taxon>
        <taxon>Tracheophyta</taxon>
        <taxon>Spermatophyta</taxon>
        <taxon>Magnoliopsida</taxon>
        <taxon>eudicotyledons</taxon>
        <taxon>Gunneridae</taxon>
        <taxon>Pentapetalae</taxon>
        <taxon>rosids</taxon>
        <taxon>fabids</taxon>
        <taxon>Fabales</taxon>
        <taxon>Fabaceae</taxon>
        <taxon>Papilionoideae</taxon>
        <taxon>50 kb inversion clade</taxon>
        <taxon>genistoids sensu lato</taxon>
        <taxon>core genistoids</taxon>
        <taxon>Genisteae</taxon>
        <taxon>Lupinus</taxon>
    </lineage>
</organism>
<comment type="caution">
    <text evidence="1">The sequence shown here is derived from an EMBL/GenBank/DDBJ whole genome shotgun (WGS) entry which is preliminary data.</text>
</comment>
<dbReference type="AlphaFoldDB" id="A0AAV1W737"/>